<evidence type="ECO:0000256" key="4">
    <source>
        <dbReference type="ARBA" id="ARBA00022741"/>
    </source>
</evidence>
<dbReference type="EMBL" id="LBMM01004139">
    <property type="protein sequence ID" value="KMQ92773.1"/>
    <property type="molecule type" value="Genomic_DNA"/>
</dbReference>
<dbReference type="Pfam" id="PF00069">
    <property type="entry name" value="Pkinase"/>
    <property type="match status" value="1"/>
</dbReference>
<comment type="similarity">
    <text evidence="9">Belongs to the protein kinase superfamily. CMGC Ser/Thr protein kinase family. HIPK subfamily.</text>
</comment>
<dbReference type="PANTHER" id="PTHR24058">
    <property type="entry name" value="DUAL SPECIFICITY PROTEIN KINASE"/>
    <property type="match status" value="1"/>
</dbReference>
<dbReference type="PANTHER" id="PTHR24058:SF17">
    <property type="entry name" value="HOMEODOMAIN INTERACTING PROTEIN KINASE, ISOFORM D"/>
    <property type="match status" value="1"/>
</dbReference>
<evidence type="ECO:0000313" key="13">
    <source>
        <dbReference type="Proteomes" id="UP000036403"/>
    </source>
</evidence>
<evidence type="ECO:0000313" key="12">
    <source>
        <dbReference type="EMBL" id="KMQ92773.1"/>
    </source>
</evidence>
<feature type="compositionally biased region" description="Polar residues" evidence="10">
    <location>
        <begin position="141"/>
        <end position="150"/>
    </location>
</feature>
<dbReference type="PROSITE" id="PS00108">
    <property type="entry name" value="PROTEIN_KINASE_ST"/>
    <property type="match status" value="1"/>
</dbReference>
<organism evidence="12 13">
    <name type="scientific">Lasius niger</name>
    <name type="common">Black garden ant</name>
    <dbReference type="NCBI Taxonomy" id="67767"/>
    <lineage>
        <taxon>Eukaryota</taxon>
        <taxon>Metazoa</taxon>
        <taxon>Ecdysozoa</taxon>
        <taxon>Arthropoda</taxon>
        <taxon>Hexapoda</taxon>
        <taxon>Insecta</taxon>
        <taxon>Pterygota</taxon>
        <taxon>Neoptera</taxon>
        <taxon>Endopterygota</taxon>
        <taxon>Hymenoptera</taxon>
        <taxon>Apocrita</taxon>
        <taxon>Aculeata</taxon>
        <taxon>Formicoidea</taxon>
        <taxon>Formicidae</taxon>
        <taxon>Formicinae</taxon>
        <taxon>Lasius</taxon>
        <taxon>Lasius</taxon>
    </lineage>
</organism>
<accession>A0A0J7KQZ9</accession>
<keyword evidence="12" id="KW-0238">DNA-binding</keyword>
<keyword evidence="5 12" id="KW-0418">Kinase</keyword>
<feature type="region of interest" description="Disordered" evidence="10">
    <location>
        <begin position="1"/>
        <end position="38"/>
    </location>
</feature>
<dbReference type="GO" id="GO:0003677">
    <property type="term" value="F:DNA binding"/>
    <property type="evidence" value="ECO:0007669"/>
    <property type="project" value="UniProtKB-KW"/>
</dbReference>
<feature type="compositionally biased region" description="Polar residues" evidence="10">
    <location>
        <begin position="167"/>
        <end position="176"/>
    </location>
</feature>
<dbReference type="SUPFAM" id="SSF56112">
    <property type="entry name" value="Protein kinase-like (PK-like)"/>
    <property type="match status" value="1"/>
</dbReference>
<proteinExistence type="inferred from homology"/>
<evidence type="ECO:0000256" key="10">
    <source>
        <dbReference type="SAM" id="MobiDB-lite"/>
    </source>
</evidence>
<keyword evidence="6" id="KW-0067">ATP-binding</keyword>
<dbReference type="PaxDb" id="67767-A0A0J7KQZ9"/>
<keyword evidence="12" id="KW-0371">Homeobox</keyword>
<name>A0A0J7KQZ9_LASNI</name>
<dbReference type="GO" id="GO:0004674">
    <property type="term" value="F:protein serine/threonine kinase activity"/>
    <property type="evidence" value="ECO:0007669"/>
    <property type="project" value="UniProtKB-KW"/>
</dbReference>
<evidence type="ECO:0000256" key="2">
    <source>
        <dbReference type="ARBA" id="ARBA00022527"/>
    </source>
</evidence>
<dbReference type="InterPro" id="IPR050494">
    <property type="entry name" value="Ser_Thr_dual-spec_kinase"/>
</dbReference>
<evidence type="ECO:0000256" key="9">
    <source>
        <dbReference type="ARBA" id="ARBA00061380"/>
    </source>
</evidence>
<comment type="catalytic activity">
    <reaction evidence="8">
        <text>L-seryl-[protein] + ATP = O-phospho-L-seryl-[protein] + ADP + H(+)</text>
        <dbReference type="Rhea" id="RHEA:17989"/>
        <dbReference type="Rhea" id="RHEA-COMP:9863"/>
        <dbReference type="Rhea" id="RHEA-COMP:11604"/>
        <dbReference type="ChEBI" id="CHEBI:15378"/>
        <dbReference type="ChEBI" id="CHEBI:29999"/>
        <dbReference type="ChEBI" id="CHEBI:30616"/>
        <dbReference type="ChEBI" id="CHEBI:83421"/>
        <dbReference type="ChEBI" id="CHEBI:456216"/>
        <dbReference type="EC" id="2.7.11.1"/>
    </reaction>
</comment>
<protein>
    <recommendedName>
        <fullName evidence="1">non-specific serine/threonine protein kinase</fullName>
        <ecNumber evidence="1">2.7.11.1</ecNumber>
    </recommendedName>
</protein>
<evidence type="ECO:0000256" key="1">
    <source>
        <dbReference type="ARBA" id="ARBA00012513"/>
    </source>
</evidence>
<gene>
    <name evidence="12" type="ORF">RF55_7196</name>
</gene>
<feature type="region of interest" description="Disordered" evidence="10">
    <location>
        <begin position="1029"/>
        <end position="1067"/>
    </location>
</feature>
<dbReference type="OrthoDB" id="10030361at2759"/>
<dbReference type="CDD" id="cd14211">
    <property type="entry name" value="STKc_HIPK"/>
    <property type="match status" value="1"/>
</dbReference>
<dbReference type="InterPro" id="IPR008271">
    <property type="entry name" value="Ser/Thr_kinase_AS"/>
</dbReference>
<dbReference type="PROSITE" id="PS50011">
    <property type="entry name" value="PROTEIN_KINASE_DOM"/>
    <property type="match status" value="1"/>
</dbReference>
<dbReference type="EC" id="2.7.11.1" evidence="1"/>
<dbReference type="InterPro" id="IPR011009">
    <property type="entry name" value="Kinase-like_dom_sf"/>
</dbReference>
<dbReference type="GO" id="GO:0005524">
    <property type="term" value="F:ATP binding"/>
    <property type="evidence" value="ECO:0007669"/>
    <property type="project" value="UniProtKB-KW"/>
</dbReference>
<dbReference type="GO" id="GO:0005737">
    <property type="term" value="C:cytoplasm"/>
    <property type="evidence" value="ECO:0007669"/>
    <property type="project" value="TreeGrafter"/>
</dbReference>
<feature type="domain" description="Protein kinase" evidence="11">
    <location>
        <begin position="177"/>
        <end position="511"/>
    </location>
</feature>
<dbReference type="FunFam" id="1.10.510.10:FF:000029">
    <property type="entry name" value="Homeodomain-interacting protein kinase 2 isoform 1"/>
    <property type="match status" value="1"/>
</dbReference>
<dbReference type="Gene3D" id="1.10.510.10">
    <property type="entry name" value="Transferase(Phosphotransferase) domain 1"/>
    <property type="match status" value="1"/>
</dbReference>
<comment type="caution">
    <text evidence="12">The sequence shown here is derived from an EMBL/GenBank/DDBJ whole genome shotgun (WGS) entry which is preliminary data.</text>
</comment>
<dbReference type="AlphaFoldDB" id="A0A0J7KQZ9"/>
<feature type="compositionally biased region" description="Low complexity" evidence="10">
    <location>
        <begin position="774"/>
        <end position="790"/>
    </location>
</feature>
<evidence type="ECO:0000256" key="8">
    <source>
        <dbReference type="ARBA" id="ARBA00048679"/>
    </source>
</evidence>
<feature type="region of interest" description="Disordered" evidence="10">
    <location>
        <begin position="730"/>
        <end position="816"/>
    </location>
</feature>
<dbReference type="SMART" id="SM00220">
    <property type="entry name" value="S_TKc"/>
    <property type="match status" value="1"/>
</dbReference>
<dbReference type="GO" id="GO:0004713">
    <property type="term" value="F:protein tyrosine kinase activity"/>
    <property type="evidence" value="ECO:0007669"/>
    <property type="project" value="TreeGrafter"/>
</dbReference>
<dbReference type="InterPro" id="IPR000719">
    <property type="entry name" value="Prot_kinase_dom"/>
</dbReference>
<feature type="region of interest" description="Disordered" evidence="10">
    <location>
        <begin position="141"/>
        <end position="176"/>
    </location>
</feature>
<reference evidence="12 13" key="1">
    <citation type="submission" date="2015-04" db="EMBL/GenBank/DDBJ databases">
        <title>Lasius niger genome sequencing.</title>
        <authorList>
            <person name="Konorov E.A."/>
            <person name="Nikitin M.A."/>
            <person name="Kirill M.V."/>
            <person name="Chang P."/>
        </authorList>
    </citation>
    <scope>NUCLEOTIDE SEQUENCE [LARGE SCALE GENOMIC DNA]</scope>
    <source>
        <tissue evidence="12">Whole</tissue>
    </source>
</reference>
<keyword evidence="3" id="KW-0808">Transferase</keyword>
<evidence type="ECO:0000256" key="7">
    <source>
        <dbReference type="ARBA" id="ARBA00047899"/>
    </source>
</evidence>
<evidence type="ECO:0000256" key="3">
    <source>
        <dbReference type="ARBA" id="ARBA00022679"/>
    </source>
</evidence>
<keyword evidence="2" id="KW-0723">Serine/threonine-protein kinase</keyword>
<dbReference type="GO" id="GO:0005634">
    <property type="term" value="C:nucleus"/>
    <property type="evidence" value="ECO:0007669"/>
    <property type="project" value="UniProtKB-ARBA"/>
</dbReference>
<evidence type="ECO:0000256" key="5">
    <source>
        <dbReference type="ARBA" id="ARBA00022777"/>
    </source>
</evidence>
<sequence length="1190" mass="132021">MYDMFIQTQQTSSVNGSSSSSSSSSSNNTVHHHSKKRKLDYNVSQPVIQHALVQSTSDYQLDNTGLQQRYSVNGANTAFSSLHNNNALQKSSPNQQTLVRASTIKLLDTYQRCGQKRKTWSREGNGDGLAVHSANATNAVGSTVVSQHHTQQQQQQLQQQQQQQQQHNKQTSMTAHSKQVANAANGNGGGSNPQGDGDYHLVQHEVLYSMTNQYEVLEFLGRGTFGQVSILSRLSQENADEFNFVRAYECFQHKSHTCLVFEMLEQNLYDFLKQNKFSPLPLKYIRPILQQVLTALLKLKQLGLIHADLKPENIMLVDPMRQPYRVKVIDFGSASHVSKAVCNTYLQSRYYRAPEIILGLPYCEAIDMWSLGCVVAELFLGWPLYPGSSEYDQIRYISQTQGLPTEHMLNNASKTTKFFYRDMDSTYPFWRLKTPEEHEAETGIKSKEARKYIFNCLDDIGQVNVPTDLDGGQLLPEKADRREFIDLLKRMLTMDQERRITPGEALNHAFVTLAHLVDYAHCNNVKASVQMMEVCRRAGDFTASPAHHQAPPAPQPPPPTSLVANFVPTTNGSAVTLTFNNQLTNQVQRLVREHRTAQTGYDNLPPQPQQAPLQIQPSIISQQAVAAAAAAAQQQYAAVPVSMVETGRQMLLTNAVQTSWTGGSRQMAIVPSWQQLPPQHAAIQQPLLSDAGDWGRPLIVDSSAILQDQRPVFPVTEVYNASALVEHPSQSWGKRTVTKHHQHHVTVPQQTQHRHEHKKETQQLSPVKKRVKESTPPSSMRRHSPTSSSHWQEQPVQSHHHSSKHSSSHNVEHQPIASGRQQTITIDDTPSPAVSVITISDSEDEAPGKCALSVGSRITHGIIDSCGDRQCSACQSLATRLSGDGRPVREEVIRSSSSGYSSQSQKKRLLAKVQSECNMVNVATKPEPGVEYLAPHPCHAPACKEPPTYQDDVYDMHDHFLQYVTTSSAHPHLQEQHIVYTTGTDKRVWPGKRAEYKHEYVQPPAAHSRDHQKWVVANPVHQYRQSQVVGTAAHPGHTHSHHGHPTHLSPGGSGGGRSPAGGPVIGSAQHLGQPLYQEYAHVRSRAVPPPVYVTAAPSQAATAIQQQQVPTYQGFTPGWSSVATASSPQLGQTVTGKSRSTSVACAYAAYSCLWIGPAIASQTPISTFRFMVHRINYSVSHRGYESHERM</sequence>
<keyword evidence="13" id="KW-1185">Reference proteome</keyword>
<feature type="compositionally biased region" description="Basic residues" evidence="10">
    <location>
        <begin position="798"/>
        <end position="807"/>
    </location>
</feature>
<feature type="compositionally biased region" description="Low complexity" evidence="10">
    <location>
        <begin position="151"/>
        <end position="166"/>
    </location>
</feature>
<dbReference type="Proteomes" id="UP000036403">
    <property type="component" value="Unassembled WGS sequence"/>
</dbReference>
<evidence type="ECO:0000256" key="6">
    <source>
        <dbReference type="ARBA" id="ARBA00022840"/>
    </source>
</evidence>
<comment type="catalytic activity">
    <reaction evidence="7">
        <text>L-threonyl-[protein] + ATP = O-phospho-L-threonyl-[protein] + ADP + H(+)</text>
        <dbReference type="Rhea" id="RHEA:46608"/>
        <dbReference type="Rhea" id="RHEA-COMP:11060"/>
        <dbReference type="Rhea" id="RHEA-COMP:11605"/>
        <dbReference type="ChEBI" id="CHEBI:15378"/>
        <dbReference type="ChEBI" id="CHEBI:30013"/>
        <dbReference type="ChEBI" id="CHEBI:30616"/>
        <dbReference type="ChEBI" id="CHEBI:61977"/>
        <dbReference type="ChEBI" id="CHEBI:456216"/>
        <dbReference type="EC" id="2.7.11.1"/>
    </reaction>
</comment>
<feature type="compositionally biased region" description="Basic residues" evidence="10">
    <location>
        <begin position="1036"/>
        <end position="1045"/>
    </location>
</feature>
<feature type="compositionally biased region" description="Low complexity" evidence="10">
    <location>
        <begin position="7"/>
        <end position="29"/>
    </location>
</feature>
<dbReference type="STRING" id="67767.A0A0J7KQZ9"/>
<keyword evidence="4" id="KW-0547">Nucleotide-binding</keyword>
<evidence type="ECO:0000259" key="11">
    <source>
        <dbReference type="PROSITE" id="PS50011"/>
    </source>
</evidence>